<evidence type="ECO:0000256" key="1">
    <source>
        <dbReference type="SAM" id="MobiDB-lite"/>
    </source>
</evidence>
<sequence length="103" mass="11043">MAGLLCGASAVTDVRLESVVLDFLVSVGVDHSADEDADRVRYSDRMRAALPLDALKRLLRSNNDEVCAKAMQLERSLYPGEDEDGDEASSSSVPQDDPAATDS</sequence>
<proteinExistence type="predicted"/>
<evidence type="ECO:0000313" key="2">
    <source>
        <dbReference type="EMBL" id="CAK0860628.1"/>
    </source>
</evidence>
<feature type="region of interest" description="Disordered" evidence="1">
    <location>
        <begin position="73"/>
        <end position="103"/>
    </location>
</feature>
<accession>A0ABN9UNN7</accession>
<dbReference type="EMBL" id="CAUYUJ010015996">
    <property type="protein sequence ID" value="CAK0860628.1"/>
    <property type="molecule type" value="Genomic_DNA"/>
</dbReference>
<evidence type="ECO:0008006" key="4">
    <source>
        <dbReference type="Google" id="ProtNLM"/>
    </source>
</evidence>
<keyword evidence="3" id="KW-1185">Reference proteome</keyword>
<comment type="caution">
    <text evidence="2">The sequence shown here is derived from an EMBL/GenBank/DDBJ whole genome shotgun (WGS) entry which is preliminary data.</text>
</comment>
<gene>
    <name evidence="2" type="ORF">PCOR1329_LOCUS49534</name>
</gene>
<protein>
    <recommendedName>
        <fullName evidence="4">LisH domain-containing protein</fullName>
    </recommendedName>
</protein>
<organism evidence="2 3">
    <name type="scientific">Prorocentrum cordatum</name>
    <dbReference type="NCBI Taxonomy" id="2364126"/>
    <lineage>
        <taxon>Eukaryota</taxon>
        <taxon>Sar</taxon>
        <taxon>Alveolata</taxon>
        <taxon>Dinophyceae</taxon>
        <taxon>Prorocentrales</taxon>
        <taxon>Prorocentraceae</taxon>
        <taxon>Prorocentrum</taxon>
    </lineage>
</organism>
<dbReference type="Proteomes" id="UP001189429">
    <property type="component" value="Unassembled WGS sequence"/>
</dbReference>
<reference evidence="2" key="1">
    <citation type="submission" date="2023-10" db="EMBL/GenBank/DDBJ databases">
        <authorList>
            <person name="Chen Y."/>
            <person name="Shah S."/>
            <person name="Dougan E. K."/>
            <person name="Thang M."/>
            <person name="Chan C."/>
        </authorList>
    </citation>
    <scope>NUCLEOTIDE SEQUENCE [LARGE SCALE GENOMIC DNA]</scope>
</reference>
<name>A0ABN9UNN7_9DINO</name>
<evidence type="ECO:0000313" key="3">
    <source>
        <dbReference type="Proteomes" id="UP001189429"/>
    </source>
</evidence>